<sequence>MNDDPAGSVAAAVAALEAAGVGTLIGTVVNAAGLTQVKVVPLSRVAGFAEHGLGTSPTWHVFAIDQTGIVFGDQTGVVGDRRVRIDLAGLRMLGDGLAWAPGAFFAQDGNPDPHCGRGVLQRVTQRLAGAGLTATVGHEVEFVLVGPDGAQLPSAMWAQYGLAGVLEFEGFVRDVMDASAAADVAIEQFHPEYGANQFEFSLVPRDPVAAAEQLVLARIIISRVARRHGLRISLSPVPFVGSVGSGAHQHFSLCRDGVPVFSGGSGACGMTAVGESAVAGLLAGLPGAQGVLCGSIVSGLRIQPGSWSGATVCWGTENREAAVRFVSAASGNPYGANAEVKIVDPSANPYLASATILGLALDGISRKLPLPPEVTVDPASLTAAQREQAGVVTLPAKQAEVLDALRASAVVRDILGDAAVDAVLGVRGYEQQNYGDLSDTELAEKFRLAWSV</sequence>
<evidence type="ECO:0000256" key="3">
    <source>
        <dbReference type="PROSITE-ProRule" id="PRU01331"/>
    </source>
</evidence>
<dbReference type="InterPro" id="IPR008146">
    <property type="entry name" value="Gln_synth_cat_dom"/>
</dbReference>
<evidence type="ECO:0000256" key="2">
    <source>
        <dbReference type="ARBA" id="ARBA00022598"/>
    </source>
</evidence>
<comment type="caution">
    <text evidence="6">The sequence shown here is derived from an EMBL/GenBank/DDBJ whole genome shotgun (WGS) entry which is preliminary data.</text>
</comment>
<dbReference type="AlphaFoldDB" id="A0A0D1J7J6"/>
<dbReference type="Gene3D" id="3.10.20.70">
    <property type="entry name" value="Glutamine synthetase, N-terminal domain"/>
    <property type="match status" value="1"/>
</dbReference>
<dbReference type="GO" id="GO:0004356">
    <property type="term" value="F:glutamine synthetase activity"/>
    <property type="evidence" value="ECO:0007669"/>
    <property type="project" value="InterPro"/>
</dbReference>
<dbReference type="Pfam" id="PF00120">
    <property type="entry name" value="Gln-synt_C"/>
    <property type="match status" value="1"/>
</dbReference>
<comment type="similarity">
    <text evidence="1 3 4">Belongs to the glutamine synthetase family.</text>
</comment>
<keyword evidence="7" id="KW-1185">Reference proteome</keyword>
<evidence type="ECO:0000256" key="1">
    <source>
        <dbReference type="ARBA" id="ARBA00009897"/>
    </source>
</evidence>
<evidence type="ECO:0000259" key="5">
    <source>
        <dbReference type="PROSITE" id="PS51987"/>
    </source>
</evidence>
<dbReference type="GO" id="GO:0006542">
    <property type="term" value="P:glutamine biosynthetic process"/>
    <property type="evidence" value="ECO:0007669"/>
    <property type="project" value="InterPro"/>
</dbReference>
<dbReference type="InterPro" id="IPR014746">
    <property type="entry name" value="Gln_synth/guanido_kin_cat_dom"/>
</dbReference>
<evidence type="ECO:0000313" key="7">
    <source>
        <dbReference type="Proteomes" id="UP000032221"/>
    </source>
</evidence>
<name>A0A0D1J7J6_9MYCO</name>
<dbReference type="PANTHER" id="PTHR43785:SF12">
    <property type="entry name" value="TYPE-1 GLUTAMINE SYNTHETASE 2"/>
    <property type="match status" value="1"/>
</dbReference>
<dbReference type="PROSITE" id="PS51987">
    <property type="entry name" value="GS_CATALYTIC"/>
    <property type="match status" value="1"/>
</dbReference>
<dbReference type="InterPro" id="IPR036651">
    <property type="entry name" value="Gln_synt_N_sf"/>
</dbReference>
<dbReference type="SUPFAM" id="SSF55931">
    <property type="entry name" value="Glutamine synthetase/guanido kinase"/>
    <property type="match status" value="1"/>
</dbReference>
<dbReference type="STRING" id="280871.TL10_07990"/>
<protein>
    <submittedName>
        <fullName evidence="6">Glutamine synthetase</fullName>
    </submittedName>
</protein>
<dbReference type="OrthoDB" id="3277468at2"/>
<dbReference type="Gene3D" id="3.30.590.10">
    <property type="entry name" value="Glutamine synthetase/guanido kinase, catalytic domain"/>
    <property type="match status" value="1"/>
</dbReference>
<proteinExistence type="inferred from homology"/>
<dbReference type="EMBL" id="JXST01000008">
    <property type="protein sequence ID" value="KIU17553.1"/>
    <property type="molecule type" value="Genomic_DNA"/>
</dbReference>
<dbReference type="Proteomes" id="UP000032221">
    <property type="component" value="Unassembled WGS sequence"/>
</dbReference>
<keyword evidence="2" id="KW-0436">Ligase</keyword>
<dbReference type="SMART" id="SM01230">
    <property type="entry name" value="Gln-synt_C"/>
    <property type="match status" value="1"/>
</dbReference>
<accession>A0A0D1J7J6</accession>
<dbReference type="PANTHER" id="PTHR43785">
    <property type="entry name" value="GAMMA-GLUTAMYLPUTRESCINE SYNTHETASE"/>
    <property type="match status" value="1"/>
</dbReference>
<feature type="domain" description="GS catalytic" evidence="5">
    <location>
        <begin position="116"/>
        <end position="452"/>
    </location>
</feature>
<organism evidence="6 7">
    <name type="scientific">Mycolicibacterium llatzerense</name>
    <dbReference type="NCBI Taxonomy" id="280871"/>
    <lineage>
        <taxon>Bacteria</taxon>
        <taxon>Bacillati</taxon>
        <taxon>Actinomycetota</taxon>
        <taxon>Actinomycetes</taxon>
        <taxon>Mycobacteriales</taxon>
        <taxon>Mycobacteriaceae</taxon>
        <taxon>Mycolicibacterium</taxon>
    </lineage>
</organism>
<gene>
    <name evidence="6" type="ORF">TL10_07990</name>
</gene>
<reference evidence="6 7" key="1">
    <citation type="submission" date="2015-01" db="EMBL/GenBank/DDBJ databases">
        <title>Genome sequence of Mycobacterium llatzerense and Mycobacterium immunogenum recovered from brain abscess.</title>
        <authorList>
            <person name="Greninger A.L."/>
            <person name="Langelier C."/>
            <person name="Cunningham G."/>
            <person name="Chiu C.Y."/>
            <person name="Miller S."/>
        </authorList>
    </citation>
    <scope>NUCLEOTIDE SEQUENCE [LARGE SCALE GENOMIC DNA]</scope>
    <source>
        <strain evidence="6 7">CLUC14</strain>
    </source>
</reference>
<evidence type="ECO:0000256" key="4">
    <source>
        <dbReference type="RuleBase" id="RU000384"/>
    </source>
</evidence>
<dbReference type="RefSeq" id="WP_043985213.1">
    <property type="nucleotide sequence ID" value="NZ_JXST01000008.1"/>
</dbReference>
<dbReference type="PATRIC" id="fig|280871.6.peg.1652"/>
<evidence type="ECO:0000313" key="6">
    <source>
        <dbReference type="EMBL" id="KIU17553.1"/>
    </source>
</evidence>